<dbReference type="OrthoDB" id="9807112at2"/>
<dbReference type="Gene3D" id="3.40.1090.10">
    <property type="entry name" value="Cytosolic phospholipase A2 catalytic domain"/>
    <property type="match status" value="1"/>
</dbReference>
<dbReference type="InterPro" id="IPR002641">
    <property type="entry name" value="PNPLA_dom"/>
</dbReference>
<protein>
    <recommendedName>
        <fullName evidence="4">PNPLA domain-containing protein</fullName>
    </recommendedName>
</protein>
<dbReference type="Proteomes" id="UP000177506">
    <property type="component" value="Unassembled WGS sequence"/>
</dbReference>
<accession>A0A1G1TGI2</accession>
<comment type="caution">
    <text evidence="5">The sequence shown here is derived from an EMBL/GenBank/DDBJ whole genome shotgun (WGS) entry which is preliminary data.</text>
</comment>
<reference evidence="5 6" key="1">
    <citation type="submission" date="2016-08" db="EMBL/GenBank/DDBJ databases">
        <title>Hymenobacter coccineus sp. nov., Hymenobacter lapidarius sp. nov. and Hymenobacter glacialis sp. nov., isolated from Antarctic soil.</title>
        <authorList>
            <person name="Sedlacek I."/>
            <person name="Kralova S."/>
            <person name="Kyrova K."/>
            <person name="Maslanova I."/>
            <person name="Stankova E."/>
            <person name="Vrbovska V."/>
            <person name="Nemec M."/>
            <person name="Bartak M."/>
            <person name="Svec P."/>
            <person name="Busse H.-J."/>
            <person name="Pantucek R."/>
        </authorList>
    </citation>
    <scope>NUCLEOTIDE SEQUENCE [LARGE SCALE GENOMIC DNA]</scope>
    <source>
        <strain evidence="5 6">CCM 8649</strain>
    </source>
</reference>
<dbReference type="PROSITE" id="PS51635">
    <property type="entry name" value="PNPLA"/>
    <property type="match status" value="1"/>
</dbReference>
<dbReference type="NCBIfam" id="NF041079">
    <property type="entry name" value="CBASS_lipase"/>
    <property type="match status" value="1"/>
</dbReference>
<feature type="domain" description="PNPLA" evidence="4">
    <location>
        <begin position="15"/>
        <end position="216"/>
    </location>
</feature>
<dbReference type="PANTHER" id="PTHR32176:SF92">
    <property type="entry name" value="XYLOSE ISOMERASE"/>
    <property type="match status" value="1"/>
</dbReference>
<evidence type="ECO:0000256" key="1">
    <source>
        <dbReference type="ARBA" id="ARBA00010240"/>
    </source>
</evidence>
<name>A0A1G1TGI2_9BACT</name>
<proteinExistence type="inferred from homology"/>
<evidence type="ECO:0000313" key="5">
    <source>
        <dbReference type="EMBL" id="OGX90006.1"/>
    </source>
</evidence>
<dbReference type="EMBL" id="MDZA01000210">
    <property type="protein sequence ID" value="OGX90006.1"/>
    <property type="molecule type" value="Genomic_DNA"/>
</dbReference>
<sequence>MSLTTSSPERPFRILSLDGGGIRGLYTARFLADLEAQLKRDGNEHTSLYQHFDLICGTSTGGIIALALALGMPARELVHLYSHHAKDIFGSGRNWISRLGTAQYSNKKLEALLKEKFKPYSPNGDTRLGHARTRVCIPVFNAVSGKVSVYKTCHHGEYTRDYQMPAYQVGMSTAAAPTYFDPYSPRYLADETEEEVIISHNVDGGVFANNPSLIGLTEAHGALSVPWANIQLLSIGTGNKRFSEPREQRHWGLFHWVKSKRILDMMLHAQADYTDNICKVLSQGVGRESPQAFLYERVQFNFLNEQEYVDLDTTDPVKLADLQERASNHFKDRGRKIINDFCTDPVPAFTPCLPLRSLALTHA</sequence>
<dbReference type="SUPFAM" id="SSF52151">
    <property type="entry name" value="FabD/lysophospholipase-like"/>
    <property type="match status" value="1"/>
</dbReference>
<dbReference type="GO" id="GO:0004620">
    <property type="term" value="F:phospholipase activity"/>
    <property type="evidence" value="ECO:0007669"/>
    <property type="project" value="TreeGrafter"/>
</dbReference>
<dbReference type="GO" id="GO:0047372">
    <property type="term" value="F:monoacylglycerol lipase activity"/>
    <property type="evidence" value="ECO:0007669"/>
    <property type="project" value="TreeGrafter"/>
</dbReference>
<evidence type="ECO:0000313" key="6">
    <source>
        <dbReference type="Proteomes" id="UP000177506"/>
    </source>
</evidence>
<evidence type="ECO:0000259" key="4">
    <source>
        <dbReference type="PROSITE" id="PS51635"/>
    </source>
</evidence>
<dbReference type="GO" id="GO:0016042">
    <property type="term" value="P:lipid catabolic process"/>
    <property type="evidence" value="ECO:0007669"/>
    <property type="project" value="UniProtKB-UniRule"/>
</dbReference>
<keyword evidence="3" id="KW-0442">Lipid degradation</keyword>
<keyword evidence="3" id="KW-0378">Hydrolase</keyword>
<keyword evidence="6" id="KW-1185">Reference proteome</keyword>
<dbReference type="CDD" id="cd07199">
    <property type="entry name" value="Pat17_PNPLA8_PNPLA9_like"/>
    <property type="match status" value="1"/>
</dbReference>
<dbReference type="InterPro" id="IPR016035">
    <property type="entry name" value="Acyl_Trfase/lysoPLipase"/>
</dbReference>
<organism evidence="5 6">
    <name type="scientific">Hymenobacter coccineus</name>
    <dbReference type="NCBI Taxonomy" id="1908235"/>
    <lineage>
        <taxon>Bacteria</taxon>
        <taxon>Pseudomonadati</taxon>
        <taxon>Bacteroidota</taxon>
        <taxon>Cytophagia</taxon>
        <taxon>Cytophagales</taxon>
        <taxon>Hymenobacteraceae</taxon>
        <taxon>Hymenobacter</taxon>
    </lineage>
</organism>
<feature type="active site" description="Nucleophile" evidence="3">
    <location>
        <position position="59"/>
    </location>
</feature>
<evidence type="ECO:0000256" key="3">
    <source>
        <dbReference type="PROSITE-ProRule" id="PRU01161"/>
    </source>
</evidence>
<gene>
    <name evidence="5" type="ORF">BEN49_07685</name>
</gene>
<keyword evidence="2 3" id="KW-0443">Lipid metabolism</keyword>
<comment type="similarity">
    <text evidence="1">Belongs to the patatin family.</text>
</comment>
<feature type="short sequence motif" description="GXSXG" evidence="3">
    <location>
        <begin position="57"/>
        <end position="61"/>
    </location>
</feature>
<feature type="short sequence motif" description="GXGXXG" evidence="3">
    <location>
        <begin position="19"/>
        <end position="24"/>
    </location>
</feature>
<dbReference type="Pfam" id="PF01734">
    <property type="entry name" value="Patatin"/>
    <property type="match status" value="1"/>
</dbReference>
<feature type="active site" description="Proton acceptor" evidence="3">
    <location>
        <position position="203"/>
    </location>
</feature>
<evidence type="ECO:0000256" key="2">
    <source>
        <dbReference type="ARBA" id="ARBA00023098"/>
    </source>
</evidence>
<feature type="short sequence motif" description="DGA/G" evidence="3">
    <location>
        <begin position="203"/>
        <end position="205"/>
    </location>
</feature>
<dbReference type="AlphaFoldDB" id="A0A1G1TGI2"/>
<dbReference type="RefSeq" id="WP_070743958.1">
    <property type="nucleotide sequence ID" value="NZ_MDZA01000210.1"/>
</dbReference>
<dbReference type="PANTHER" id="PTHR32176">
    <property type="entry name" value="XYLOSE ISOMERASE"/>
    <property type="match status" value="1"/>
</dbReference>